<dbReference type="AlphaFoldDB" id="A0A821P7B9"/>
<evidence type="ECO:0000313" key="2">
    <source>
        <dbReference type="EMBL" id="CAF4802173.1"/>
    </source>
</evidence>
<protein>
    <submittedName>
        <fullName evidence="2">Uncharacterized protein</fullName>
    </submittedName>
</protein>
<accession>A0A821P7B9</accession>
<dbReference type="Proteomes" id="UP000663848">
    <property type="component" value="Unassembled WGS sequence"/>
</dbReference>
<feature type="chain" id="PRO_5032673519" evidence="1">
    <location>
        <begin position="24"/>
        <end position="71"/>
    </location>
</feature>
<feature type="signal peptide" evidence="1">
    <location>
        <begin position="1"/>
        <end position="23"/>
    </location>
</feature>
<reference evidence="2" key="1">
    <citation type="submission" date="2021-02" db="EMBL/GenBank/DDBJ databases">
        <authorList>
            <person name="Nowell W R."/>
        </authorList>
    </citation>
    <scope>NUCLEOTIDE SEQUENCE</scope>
</reference>
<evidence type="ECO:0000256" key="1">
    <source>
        <dbReference type="SAM" id="SignalP"/>
    </source>
</evidence>
<organism evidence="2 3">
    <name type="scientific">Rotaria socialis</name>
    <dbReference type="NCBI Taxonomy" id="392032"/>
    <lineage>
        <taxon>Eukaryota</taxon>
        <taxon>Metazoa</taxon>
        <taxon>Spiralia</taxon>
        <taxon>Gnathifera</taxon>
        <taxon>Rotifera</taxon>
        <taxon>Eurotatoria</taxon>
        <taxon>Bdelloidea</taxon>
        <taxon>Philodinida</taxon>
        <taxon>Philodinidae</taxon>
        <taxon>Rotaria</taxon>
    </lineage>
</organism>
<name>A0A821P7B9_9BILA</name>
<proteinExistence type="predicted"/>
<feature type="non-terminal residue" evidence="2">
    <location>
        <position position="71"/>
    </location>
</feature>
<gene>
    <name evidence="2" type="ORF">QYT958_LOCUS23940</name>
</gene>
<comment type="caution">
    <text evidence="2">The sequence shown here is derived from an EMBL/GenBank/DDBJ whole genome shotgun (WGS) entry which is preliminary data.</text>
</comment>
<sequence>MSLYNSFSITYLLCIILILTVQSLSSVPLRTQQSEESFIKNTEEFVPTNEWQTVKEGQAIPPGLHIRLNLQ</sequence>
<keyword evidence="1" id="KW-0732">Signal</keyword>
<evidence type="ECO:0000313" key="3">
    <source>
        <dbReference type="Proteomes" id="UP000663848"/>
    </source>
</evidence>
<dbReference type="EMBL" id="CAJOBR010004967">
    <property type="protein sequence ID" value="CAF4802173.1"/>
    <property type="molecule type" value="Genomic_DNA"/>
</dbReference>